<dbReference type="InterPro" id="IPR036388">
    <property type="entry name" value="WH-like_DNA-bd_sf"/>
</dbReference>
<name>A0ABP6R9S1_9MICC</name>
<dbReference type="Proteomes" id="UP001501736">
    <property type="component" value="Unassembled WGS sequence"/>
</dbReference>
<evidence type="ECO:0000256" key="1">
    <source>
        <dbReference type="ARBA" id="ARBA00011046"/>
    </source>
</evidence>
<keyword evidence="4" id="KW-0804">Transcription</keyword>
<gene>
    <name evidence="6" type="ORF">GCM10020260_00330</name>
</gene>
<dbReference type="SUPFAM" id="SSF46785">
    <property type="entry name" value="Winged helix' DNA-binding domain"/>
    <property type="match status" value="1"/>
</dbReference>
<dbReference type="InterPro" id="IPR036390">
    <property type="entry name" value="WH_DNA-bd_sf"/>
</dbReference>
<organism evidence="6 7">
    <name type="scientific">Nesterenkonia halobia</name>
    <dbReference type="NCBI Taxonomy" id="37922"/>
    <lineage>
        <taxon>Bacteria</taxon>
        <taxon>Bacillati</taxon>
        <taxon>Actinomycetota</taxon>
        <taxon>Actinomycetes</taxon>
        <taxon>Micrococcales</taxon>
        <taxon>Micrococcaceae</taxon>
        <taxon>Nesterenkonia</taxon>
    </lineage>
</organism>
<protein>
    <submittedName>
        <fullName evidence="6">BlaI/MecI/CopY family transcriptional regulator</fullName>
    </submittedName>
</protein>
<dbReference type="Gene3D" id="1.10.10.10">
    <property type="entry name" value="Winged helix-like DNA-binding domain superfamily/Winged helix DNA-binding domain"/>
    <property type="match status" value="1"/>
</dbReference>
<evidence type="ECO:0000313" key="7">
    <source>
        <dbReference type="Proteomes" id="UP001501736"/>
    </source>
</evidence>
<dbReference type="Gene3D" id="6.10.140.850">
    <property type="match status" value="1"/>
</dbReference>
<evidence type="ECO:0000313" key="6">
    <source>
        <dbReference type="EMBL" id="GAA3278340.1"/>
    </source>
</evidence>
<evidence type="ECO:0000256" key="2">
    <source>
        <dbReference type="ARBA" id="ARBA00023015"/>
    </source>
</evidence>
<accession>A0ABP6R9S1</accession>
<dbReference type="Pfam" id="PF03965">
    <property type="entry name" value="Penicillinase_R"/>
    <property type="match status" value="1"/>
</dbReference>
<evidence type="ECO:0000256" key="5">
    <source>
        <dbReference type="SAM" id="MobiDB-lite"/>
    </source>
</evidence>
<comment type="similarity">
    <text evidence="1">Belongs to the BlaI transcriptional regulatory family.</text>
</comment>
<keyword evidence="3" id="KW-0238">DNA-binding</keyword>
<evidence type="ECO:0000256" key="4">
    <source>
        <dbReference type="ARBA" id="ARBA00023163"/>
    </source>
</evidence>
<feature type="region of interest" description="Disordered" evidence="5">
    <location>
        <begin position="99"/>
        <end position="126"/>
    </location>
</feature>
<dbReference type="InterPro" id="IPR005650">
    <property type="entry name" value="BlaI_family"/>
</dbReference>
<keyword evidence="2" id="KW-0805">Transcription regulation</keyword>
<sequence>MELLWETSPRSIRDVMDALPQRPAYTTIATVMQNLQRKDLVQPRREGRAVFYLPTVDREAHTARMMRHVLESSRDRSASILHFVQDMPEEELTMLRRYLKQTSGDAHAETPEPDEDTARRRRGSRP</sequence>
<keyword evidence="7" id="KW-1185">Reference proteome</keyword>
<evidence type="ECO:0000256" key="3">
    <source>
        <dbReference type="ARBA" id="ARBA00023125"/>
    </source>
</evidence>
<reference evidence="7" key="1">
    <citation type="journal article" date="2019" name="Int. J. Syst. Evol. Microbiol.">
        <title>The Global Catalogue of Microorganisms (GCM) 10K type strain sequencing project: providing services to taxonomists for standard genome sequencing and annotation.</title>
        <authorList>
            <consortium name="The Broad Institute Genomics Platform"/>
            <consortium name="The Broad Institute Genome Sequencing Center for Infectious Disease"/>
            <person name="Wu L."/>
            <person name="Ma J."/>
        </authorList>
    </citation>
    <scope>NUCLEOTIDE SEQUENCE [LARGE SCALE GENOMIC DNA]</scope>
    <source>
        <strain evidence="7">JCM 11483</strain>
    </source>
</reference>
<proteinExistence type="inferred from homology"/>
<comment type="caution">
    <text evidence="6">The sequence shown here is derived from an EMBL/GenBank/DDBJ whole genome shotgun (WGS) entry which is preliminary data.</text>
</comment>
<dbReference type="EMBL" id="BAAAYG010000001">
    <property type="protein sequence ID" value="GAA3278340.1"/>
    <property type="molecule type" value="Genomic_DNA"/>
</dbReference>